<sequence length="341" mass="37213">MSSAKINILFTGATGYIGGSVLARLIDHPDFPTFNIIAIVRSPERAEKLQKLGVGVVVGSHSDEALVEKLARNSDVVIATANADDFEAVTATLRGLKKRFEETKVAPIFIHTSGTGVLTDDAKGLHPTDTIYDDSNPDQIEALAPTQIHRNVDLELVNADKAGYVKTYIVLPSTIYGIARNKLVNLGIANSHSIQIPSLIKASLSRGEAGMVGKGLNIWPNVNIEEVADLYIYLFNAIRAKPDAVGHGREGFYFGESGEHTLYQISKRIAEVFVALGISKSDEPTTFTKEEIDKYFEGSNYLGSNSRCRGIRSRSLGWKPSKTTQDMLDSIRPEVDAFSKE</sequence>
<reference evidence="2 3" key="1">
    <citation type="journal article" date="2019" name="Nat. Ecol. Evol.">
        <title>Megaphylogeny resolves global patterns of mushroom evolution.</title>
        <authorList>
            <person name="Varga T."/>
            <person name="Krizsan K."/>
            <person name="Foldi C."/>
            <person name="Dima B."/>
            <person name="Sanchez-Garcia M."/>
            <person name="Sanchez-Ramirez S."/>
            <person name="Szollosi G.J."/>
            <person name="Szarkandi J.G."/>
            <person name="Papp V."/>
            <person name="Albert L."/>
            <person name="Andreopoulos W."/>
            <person name="Angelini C."/>
            <person name="Antonin V."/>
            <person name="Barry K.W."/>
            <person name="Bougher N.L."/>
            <person name="Buchanan P."/>
            <person name="Buyck B."/>
            <person name="Bense V."/>
            <person name="Catcheside P."/>
            <person name="Chovatia M."/>
            <person name="Cooper J."/>
            <person name="Damon W."/>
            <person name="Desjardin D."/>
            <person name="Finy P."/>
            <person name="Geml J."/>
            <person name="Haridas S."/>
            <person name="Hughes K."/>
            <person name="Justo A."/>
            <person name="Karasinski D."/>
            <person name="Kautmanova I."/>
            <person name="Kiss B."/>
            <person name="Kocsube S."/>
            <person name="Kotiranta H."/>
            <person name="LaButti K.M."/>
            <person name="Lechner B.E."/>
            <person name="Liimatainen K."/>
            <person name="Lipzen A."/>
            <person name="Lukacs Z."/>
            <person name="Mihaltcheva S."/>
            <person name="Morgado L.N."/>
            <person name="Niskanen T."/>
            <person name="Noordeloos M.E."/>
            <person name="Ohm R.A."/>
            <person name="Ortiz-Santana B."/>
            <person name="Ovrebo C."/>
            <person name="Racz N."/>
            <person name="Riley R."/>
            <person name="Savchenko A."/>
            <person name="Shiryaev A."/>
            <person name="Soop K."/>
            <person name="Spirin V."/>
            <person name="Szebenyi C."/>
            <person name="Tomsovsky M."/>
            <person name="Tulloss R.E."/>
            <person name="Uehling J."/>
            <person name="Grigoriev I.V."/>
            <person name="Vagvolgyi C."/>
            <person name="Papp T."/>
            <person name="Martin F.M."/>
            <person name="Miettinen O."/>
            <person name="Hibbett D.S."/>
            <person name="Nagy L.G."/>
        </authorList>
    </citation>
    <scope>NUCLEOTIDE SEQUENCE [LARGE SCALE GENOMIC DNA]</scope>
    <source>
        <strain evidence="2 3">CBS 121175</strain>
    </source>
</reference>
<evidence type="ECO:0000313" key="3">
    <source>
        <dbReference type="Proteomes" id="UP000307440"/>
    </source>
</evidence>
<dbReference type="Proteomes" id="UP000307440">
    <property type="component" value="Unassembled WGS sequence"/>
</dbReference>
<organism evidence="2 3">
    <name type="scientific">Coprinopsis marcescibilis</name>
    <name type="common">Agaric fungus</name>
    <name type="synonym">Psathyrella marcescibilis</name>
    <dbReference type="NCBI Taxonomy" id="230819"/>
    <lineage>
        <taxon>Eukaryota</taxon>
        <taxon>Fungi</taxon>
        <taxon>Dikarya</taxon>
        <taxon>Basidiomycota</taxon>
        <taxon>Agaricomycotina</taxon>
        <taxon>Agaricomycetes</taxon>
        <taxon>Agaricomycetidae</taxon>
        <taxon>Agaricales</taxon>
        <taxon>Agaricineae</taxon>
        <taxon>Psathyrellaceae</taxon>
        <taxon>Coprinopsis</taxon>
    </lineage>
</organism>
<keyword evidence="3" id="KW-1185">Reference proteome</keyword>
<dbReference type="SUPFAM" id="SSF51735">
    <property type="entry name" value="NAD(P)-binding Rossmann-fold domains"/>
    <property type="match status" value="1"/>
</dbReference>
<accession>A0A5C3L953</accession>
<feature type="domain" description="NmrA-like" evidence="1">
    <location>
        <begin position="7"/>
        <end position="85"/>
    </location>
</feature>
<evidence type="ECO:0000259" key="1">
    <source>
        <dbReference type="Pfam" id="PF05368"/>
    </source>
</evidence>
<dbReference type="STRING" id="230819.A0A5C3L953"/>
<gene>
    <name evidence="2" type="ORF">FA15DRAFT_665269</name>
</gene>
<evidence type="ECO:0000313" key="2">
    <source>
        <dbReference type="EMBL" id="TFK28556.1"/>
    </source>
</evidence>
<proteinExistence type="predicted"/>
<dbReference type="AlphaFoldDB" id="A0A5C3L953"/>
<dbReference type="GO" id="GO:0004029">
    <property type="term" value="F:aldehyde dehydrogenase (NAD+) activity"/>
    <property type="evidence" value="ECO:0007669"/>
    <property type="project" value="TreeGrafter"/>
</dbReference>
<dbReference type="Gene3D" id="3.40.50.720">
    <property type="entry name" value="NAD(P)-binding Rossmann-like Domain"/>
    <property type="match status" value="1"/>
</dbReference>
<name>A0A5C3L953_COPMA</name>
<dbReference type="InterPro" id="IPR008030">
    <property type="entry name" value="NmrA-like"/>
</dbReference>
<dbReference type="GO" id="GO:0005737">
    <property type="term" value="C:cytoplasm"/>
    <property type="evidence" value="ECO:0007669"/>
    <property type="project" value="TreeGrafter"/>
</dbReference>
<protein>
    <submittedName>
        <fullName evidence="2">NAD(P)-binding protein</fullName>
    </submittedName>
</protein>
<dbReference type="PANTHER" id="PTHR48079:SF6">
    <property type="entry name" value="NAD(P)-BINDING DOMAIN-CONTAINING PROTEIN-RELATED"/>
    <property type="match status" value="1"/>
</dbReference>
<dbReference type="InterPro" id="IPR051783">
    <property type="entry name" value="NAD(P)-dependent_oxidoreduct"/>
</dbReference>
<dbReference type="PANTHER" id="PTHR48079">
    <property type="entry name" value="PROTEIN YEEZ"/>
    <property type="match status" value="1"/>
</dbReference>
<dbReference type="OrthoDB" id="10262413at2759"/>
<dbReference type="InterPro" id="IPR036291">
    <property type="entry name" value="NAD(P)-bd_dom_sf"/>
</dbReference>
<dbReference type="EMBL" id="ML210155">
    <property type="protein sequence ID" value="TFK28556.1"/>
    <property type="molecule type" value="Genomic_DNA"/>
</dbReference>
<dbReference type="Pfam" id="PF05368">
    <property type="entry name" value="NmrA"/>
    <property type="match status" value="1"/>
</dbReference>